<organism evidence="3 4">
    <name type="scientific">Candidatus Doriopsillibacter californiensis</name>
    <dbReference type="NCBI Taxonomy" id="2970740"/>
    <lineage>
        <taxon>Bacteria</taxon>
        <taxon>Pseudomonadati</taxon>
        <taxon>Pseudomonadota</taxon>
        <taxon>Gammaproteobacteria</taxon>
        <taxon>Candidatus Tethybacterales</taxon>
        <taxon>Candidatus Persebacteraceae</taxon>
        <taxon>Candidatus Doriopsillibacter</taxon>
    </lineage>
</organism>
<dbReference type="PANTHER" id="PTHR34404:SF2">
    <property type="entry name" value="CONSERVED SERINE RICH PROTEIN"/>
    <property type="match status" value="1"/>
</dbReference>
<name>A0ABT7QLC7_9GAMM</name>
<gene>
    <name evidence="3" type="ORF">NQX30_03925</name>
</gene>
<dbReference type="InterPro" id="IPR013429">
    <property type="entry name" value="Regulatory_FmdB_Zinc_ribbon"/>
</dbReference>
<dbReference type="SMART" id="SM00834">
    <property type="entry name" value="CxxC_CXXC_SSSS"/>
    <property type="match status" value="1"/>
</dbReference>
<evidence type="ECO:0000313" key="4">
    <source>
        <dbReference type="Proteomes" id="UP001168167"/>
    </source>
</evidence>
<evidence type="ECO:0000313" key="3">
    <source>
        <dbReference type="EMBL" id="MDM5147518.1"/>
    </source>
</evidence>
<feature type="region of interest" description="Disordered" evidence="1">
    <location>
        <begin position="55"/>
        <end position="107"/>
    </location>
</feature>
<comment type="caution">
    <text evidence="3">The sequence shown here is derived from an EMBL/GenBank/DDBJ whole genome shotgun (WGS) entry which is preliminary data.</text>
</comment>
<reference evidence="3" key="1">
    <citation type="submission" date="2022-08" db="EMBL/GenBank/DDBJ databases">
        <authorList>
            <person name="Dzunkova M."/>
            <person name="La Clair J."/>
            <person name="Tyml T."/>
            <person name="Doud D."/>
            <person name="Schulz F."/>
            <person name="Piquer S."/>
            <person name="Porcel Sanchis D."/>
            <person name="Osborn A."/>
            <person name="Robinson D."/>
            <person name="Louie K.B."/>
            <person name="Bowen B.P."/>
            <person name="Bowers R."/>
            <person name="Lee J."/>
            <person name="Arnau Llombart V."/>
            <person name="Diaz Villanueva W."/>
            <person name="Gosliner T."/>
            <person name="Northen T."/>
            <person name="Cheng J.-F."/>
            <person name="Burkart M.D."/>
            <person name="Woyke T."/>
        </authorList>
    </citation>
    <scope>NUCLEOTIDE SEQUENCE</scope>
    <source>
        <strain evidence="3">Df01</strain>
    </source>
</reference>
<proteinExistence type="predicted"/>
<feature type="domain" description="Putative regulatory protein FmdB zinc ribbon" evidence="2">
    <location>
        <begin position="1"/>
        <end position="42"/>
    </location>
</feature>
<accession>A0ABT7QLC7</accession>
<evidence type="ECO:0000256" key="1">
    <source>
        <dbReference type="SAM" id="MobiDB-lite"/>
    </source>
</evidence>
<evidence type="ECO:0000259" key="2">
    <source>
        <dbReference type="SMART" id="SM00834"/>
    </source>
</evidence>
<feature type="compositionally biased region" description="Basic and acidic residues" evidence="1">
    <location>
        <begin position="59"/>
        <end position="107"/>
    </location>
</feature>
<dbReference type="EMBL" id="JANQAO010000002">
    <property type="protein sequence ID" value="MDM5147518.1"/>
    <property type="molecule type" value="Genomic_DNA"/>
</dbReference>
<dbReference type="Proteomes" id="UP001168167">
    <property type="component" value="Unassembled WGS sequence"/>
</dbReference>
<dbReference type="PANTHER" id="PTHR34404">
    <property type="entry name" value="REGULATORY PROTEIN, FMDB FAMILY"/>
    <property type="match status" value="1"/>
</dbReference>
<dbReference type="NCBIfam" id="TIGR02605">
    <property type="entry name" value="CxxC_CxxC_SSSS"/>
    <property type="match status" value="1"/>
</dbReference>
<protein>
    <submittedName>
        <fullName evidence="3">Zinc ribbon domain-containing protein</fullName>
    </submittedName>
</protein>
<sequence length="107" mass="11997">MPIYEYQCKQCGHQDSDMDSINAPRVKKCPSCGKRSFSRLISASSFQLKGSGWYATDFRNNDKADNKTEKEKKTDKANAVDDGKTTTKKPDKKESKTENKKGPKEAA</sequence>
<dbReference type="Pfam" id="PF09723">
    <property type="entry name" value="Zn_ribbon_8"/>
    <property type="match status" value="1"/>
</dbReference>
<keyword evidence="4" id="KW-1185">Reference proteome</keyword>
<reference evidence="3" key="2">
    <citation type="journal article" date="2023" name="Microbiome">
        <title>Synthase-selected sorting approach identifies a beta-lactone synthase in a nudibranch symbiotic bacterium.</title>
        <authorList>
            <person name="Dzunkova M."/>
            <person name="La Clair J.J."/>
            <person name="Tyml T."/>
            <person name="Doud D."/>
            <person name="Schulz F."/>
            <person name="Piquer-Esteban S."/>
            <person name="Porcel Sanchis D."/>
            <person name="Osborn A."/>
            <person name="Robinson D."/>
            <person name="Louie K.B."/>
            <person name="Bowen B.P."/>
            <person name="Bowers R.M."/>
            <person name="Lee J."/>
            <person name="Arnau V."/>
            <person name="Diaz-Villanueva W."/>
            <person name="Stepanauskas R."/>
            <person name="Gosliner T."/>
            <person name="Date S.V."/>
            <person name="Northen T.R."/>
            <person name="Cheng J.F."/>
            <person name="Burkart M.D."/>
            <person name="Woyke T."/>
        </authorList>
    </citation>
    <scope>NUCLEOTIDE SEQUENCE</scope>
    <source>
        <strain evidence="3">Df01</strain>
    </source>
</reference>